<dbReference type="FunFam" id="3.30.200.20:FF:000868">
    <property type="entry name" value="Uncharacterized protein"/>
    <property type="match status" value="1"/>
</dbReference>
<dbReference type="SUPFAM" id="SSF48726">
    <property type="entry name" value="Immunoglobulin"/>
    <property type="match status" value="1"/>
</dbReference>
<feature type="domain" description="Ig-like" evidence="22">
    <location>
        <begin position="355"/>
        <end position="435"/>
    </location>
</feature>
<dbReference type="InterPro" id="IPR002126">
    <property type="entry name" value="Cadherin-like_dom"/>
</dbReference>
<proteinExistence type="predicted"/>
<feature type="chain" id="PRO_5002936203" description="receptor protein-tyrosine kinase" evidence="19">
    <location>
        <begin position="27"/>
        <end position="913"/>
    </location>
</feature>
<dbReference type="Gene3D" id="2.170.300.10">
    <property type="entry name" value="Tie2 ligand-binding domain superfamily"/>
    <property type="match status" value="2"/>
</dbReference>
<dbReference type="Gene3D" id="1.10.510.10">
    <property type="entry name" value="Transferase(Phosphotransferase) domain 1"/>
    <property type="match status" value="1"/>
</dbReference>
<evidence type="ECO:0000256" key="3">
    <source>
        <dbReference type="ARBA" id="ARBA00022536"/>
    </source>
</evidence>
<dbReference type="AlphaFoldDB" id="C3YYT7"/>
<dbReference type="EC" id="2.7.10.1" evidence="2"/>
<evidence type="ECO:0000256" key="13">
    <source>
        <dbReference type="ARBA" id="ARBA00023170"/>
    </source>
</evidence>
<dbReference type="PROSITE" id="PS00107">
    <property type="entry name" value="PROTEIN_KINASE_ATP"/>
    <property type="match status" value="1"/>
</dbReference>
<dbReference type="PROSITE" id="PS50268">
    <property type="entry name" value="CADHERIN_2"/>
    <property type="match status" value="1"/>
</dbReference>
<dbReference type="SUPFAM" id="SSF49313">
    <property type="entry name" value="Cadherin-like"/>
    <property type="match status" value="1"/>
</dbReference>
<dbReference type="InterPro" id="IPR013783">
    <property type="entry name" value="Ig-like_fold"/>
</dbReference>
<dbReference type="GO" id="GO:0016020">
    <property type="term" value="C:membrane"/>
    <property type="evidence" value="ECO:0007669"/>
    <property type="project" value="UniProtKB-SubCell"/>
</dbReference>
<dbReference type="InterPro" id="IPR011009">
    <property type="entry name" value="Kinase-like_dom_sf"/>
</dbReference>
<evidence type="ECO:0000256" key="9">
    <source>
        <dbReference type="ARBA" id="ARBA00022989"/>
    </source>
</evidence>
<dbReference type="Gene3D" id="3.30.200.20">
    <property type="entry name" value="Phosphorylase Kinase, domain 1"/>
    <property type="match status" value="1"/>
</dbReference>
<feature type="domain" description="Cadherin" evidence="21">
    <location>
        <begin position="25"/>
        <end position="125"/>
    </location>
</feature>
<evidence type="ECO:0000256" key="14">
    <source>
        <dbReference type="ARBA" id="ARBA00023180"/>
    </source>
</evidence>
<dbReference type="InterPro" id="IPR017441">
    <property type="entry name" value="Protein_kinase_ATP_BS"/>
</dbReference>
<evidence type="ECO:0000256" key="7">
    <source>
        <dbReference type="ARBA" id="ARBA00022737"/>
    </source>
</evidence>
<evidence type="ECO:0000259" key="21">
    <source>
        <dbReference type="PROSITE" id="PS50268"/>
    </source>
</evidence>
<dbReference type="Gene3D" id="2.60.40.60">
    <property type="entry name" value="Cadherins"/>
    <property type="match status" value="1"/>
</dbReference>
<dbReference type="InterPro" id="IPR000742">
    <property type="entry name" value="EGF"/>
</dbReference>
<dbReference type="CDD" id="cd00096">
    <property type="entry name" value="Ig"/>
    <property type="match status" value="1"/>
</dbReference>
<evidence type="ECO:0000256" key="16">
    <source>
        <dbReference type="PROSITE-ProRule" id="PRU00043"/>
    </source>
</evidence>
<dbReference type="Pfam" id="PF00028">
    <property type="entry name" value="Cadherin"/>
    <property type="match status" value="1"/>
</dbReference>
<comment type="subcellular location">
    <subcellularLocation>
        <location evidence="1">Membrane</location>
        <topology evidence="1">Single-pass type I membrane protein</topology>
    </subcellularLocation>
</comment>
<keyword evidence="6 19" id="KW-0732">Signal</keyword>
<evidence type="ECO:0000313" key="23">
    <source>
        <dbReference type="EMBL" id="EEN54445.1"/>
    </source>
</evidence>
<keyword evidence="11" id="KW-0418">Kinase</keyword>
<dbReference type="PRINTS" id="PR00109">
    <property type="entry name" value="TYRKINASE"/>
</dbReference>
<feature type="signal peptide" evidence="19">
    <location>
        <begin position="1"/>
        <end position="26"/>
    </location>
</feature>
<dbReference type="EMBL" id="GG666565">
    <property type="protein sequence ID" value="EEN54445.1"/>
    <property type="molecule type" value="Genomic_DNA"/>
</dbReference>
<evidence type="ECO:0000256" key="5">
    <source>
        <dbReference type="ARBA" id="ARBA00022692"/>
    </source>
</evidence>
<dbReference type="InterPro" id="IPR015919">
    <property type="entry name" value="Cadherin-like_sf"/>
</dbReference>
<keyword evidence="7" id="KW-0677">Repeat</keyword>
<keyword evidence="8 17" id="KW-0067">ATP-binding</keyword>
<dbReference type="eggNOG" id="KOG1218">
    <property type="taxonomic scope" value="Eukaryota"/>
</dbReference>
<dbReference type="PROSITE" id="PS50835">
    <property type="entry name" value="IG_LIKE"/>
    <property type="match status" value="1"/>
</dbReference>
<dbReference type="PROSITE" id="PS00109">
    <property type="entry name" value="PROTEIN_KINASE_TYR"/>
    <property type="match status" value="1"/>
</dbReference>
<keyword evidence="17" id="KW-0547">Nucleotide-binding</keyword>
<dbReference type="GO" id="GO:0007156">
    <property type="term" value="P:homophilic cell adhesion via plasma membrane adhesion molecules"/>
    <property type="evidence" value="ECO:0007669"/>
    <property type="project" value="InterPro"/>
</dbReference>
<dbReference type="Gene3D" id="2.60.40.10">
    <property type="entry name" value="Immunoglobulins"/>
    <property type="match status" value="1"/>
</dbReference>
<dbReference type="GO" id="GO:0005509">
    <property type="term" value="F:calcium ion binding"/>
    <property type="evidence" value="ECO:0007669"/>
    <property type="project" value="UniProtKB-UniRule"/>
</dbReference>
<keyword evidence="10 18" id="KW-0472">Membrane</keyword>
<evidence type="ECO:0000259" key="20">
    <source>
        <dbReference type="PROSITE" id="PS50011"/>
    </source>
</evidence>
<keyword evidence="11" id="KW-0808">Transferase</keyword>
<accession>C3YYT7</accession>
<evidence type="ECO:0000256" key="19">
    <source>
        <dbReference type="SAM" id="SignalP"/>
    </source>
</evidence>
<dbReference type="PANTHER" id="PTHR24416:SF617">
    <property type="entry name" value="RET ONCOGENE, ISOFORM A"/>
    <property type="match status" value="1"/>
</dbReference>
<dbReference type="InterPro" id="IPR001245">
    <property type="entry name" value="Ser-Thr/Tyr_kinase_cat_dom"/>
</dbReference>
<dbReference type="FunFam" id="1.10.510.10:FF:000712">
    <property type="entry name" value="Uncharacterized protein"/>
    <property type="match status" value="1"/>
</dbReference>
<comment type="catalytic activity">
    <reaction evidence="15">
        <text>L-tyrosyl-[protein] + ATP = O-phospho-L-tyrosyl-[protein] + ADP + H(+)</text>
        <dbReference type="Rhea" id="RHEA:10596"/>
        <dbReference type="Rhea" id="RHEA-COMP:10136"/>
        <dbReference type="Rhea" id="RHEA-COMP:20101"/>
        <dbReference type="ChEBI" id="CHEBI:15378"/>
        <dbReference type="ChEBI" id="CHEBI:30616"/>
        <dbReference type="ChEBI" id="CHEBI:46858"/>
        <dbReference type="ChEBI" id="CHEBI:61978"/>
        <dbReference type="ChEBI" id="CHEBI:456216"/>
        <dbReference type="EC" id="2.7.10.1"/>
    </reaction>
</comment>
<evidence type="ECO:0000256" key="11">
    <source>
        <dbReference type="ARBA" id="ARBA00023137"/>
    </source>
</evidence>
<sequence>MGLWTSSMKCLPLSLALFSLVGGVAYYNTTVFVPENAQVGTIVYRHNTSLQLPRTYRLLNGNDYERFWIAERQGVIEVANPLDYEIQSTYQLQILIGYERNLTENTTLWTLTVQILDVSGYPPYYNQTCETPERSSDNGLPRLIEFIDYYIDVSTGIGYAYKDSGDFVYIKKRRMFFSIENDRCEVNFTFGMSHAKDVGFMHHLWKAYYRNLTQYSEEGQNKMSLFVVDKISTVAGDKLIFMEYIDLIAAERIDPAWIVDEAYRYFILVSIGVLKTGTPVTFKVTRTNVMAPSPYGESNFTAQGAVKLAGCPHGKYGAYCDKNCTCTNDARCHGFNGACLCAPGWKGVACDIPTPAVAIDVRSERNMYITGNVSLQCRPVHVNVSSMSWWFRSSRNNSSKVLIQTSRNFSISPILPEINGVYTCEATTSDGQTLERNYVLDVMECPPGLHGERCDRPCDCLHNVGCDRWAGCVCEAGWTGPTCNMSCPSGTFGTNCKQQCRCENGVVCNPFNGTCICPPDLTGEYCDGKQSSPFHRTHDTLQYLTILVFILPVAIVAFVVIRRRKVIKEQRQQPVHDELQLVDVNQQLNMADTLVPWERDPQYLTLGNLVGVGTFGHVVEGTLHLPGELPVRVAVKTVNTKDNSGYVQADFNREMDILIYLYDRSLHIKEDEKVMHPNIIQLYGVVTLSDPKRIILEFAPHGDLQMYLKRLRDDINAVNWATLLGFAVGVSKALQELERVTIVHRDVAARNVVITDGMVAKLADFGLARDVYTNTAYEHTTHCGRDELLPLKWMALESIRDGIYSCQSDVWSFGVMLWEIASLGEEPRYPGPFRPNCCQMVNLLRQGKRMEKPEQCSIDLYRLMCQCWYDAPDHRPTAAQLEERLAELVEDIEKEAQANDGVNHHDVVWETTV</sequence>
<reference evidence="23" key="1">
    <citation type="journal article" date="2008" name="Nature">
        <title>The amphioxus genome and the evolution of the chordate karyotype.</title>
        <authorList>
            <consortium name="US DOE Joint Genome Institute (JGI-PGF)"/>
            <person name="Putnam N.H."/>
            <person name="Butts T."/>
            <person name="Ferrier D.E.K."/>
            <person name="Furlong R.F."/>
            <person name="Hellsten U."/>
            <person name="Kawashima T."/>
            <person name="Robinson-Rechavi M."/>
            <person name="Shoguchi E."/>
            <person name="Terry A."/>
            <person name="Yu J.-K."/>
            <person name="Benito-Gutierrez E.L."/>
            <person name="Dubchak I."/>
            <person name="Garcia-Fernandez J."/>
            <person name="Gibson-Brown J.J."/>
            <person name="Grigoriev I.V."/>
            <person name="Horton A.C."/>
            <person name="de Jong P.J."/>
            <person name="Jurka J."/>
            <person name="Kapitonov V.V."/>
            <person name="Kohara Y."/>
            <person name="Kuroki Y."/>
            <person name="Lindquist E."/>
            <person name="Lucas S."/>
            <person name="Osoegawa K."/>
            <person name="Pennacchio L.A."/>
            <person name="Salamov A.A."/>
            <person name="Satou Y."/>
            <person name="Sauka-Spengler T."/>
            <person name="Schmutz J."/>
            <person name="Shin-I T."/>
            <person name="Toyoda A."/>
            <person name="Bronner-Fraser M."/>
            <person name="Fujiyama A."/>
            <person name="Holland L.Z."/>
            <person name="Holland P.W.H."/>
            <person name="Satoh N."/>
            <person name="Rokhsar D.S."/>
        </authorList>
    </citation>
    <scope>NUCLEOTIDE SEQUENCE [LARGE SCALE GENOMIC DNA]</scope>
    <source>
        <strain evidence="23">S238N-H82</strain>
        <tissue evidence="23">Testes</tissue>
    </source>
</reference>
<dbReference type="InterPro" id="IPR008266">
    <property type="entry name" value="Tyr_kinase_AS"/>
</dbReference>
<evidence type="ECO:0000256" key="15">
    <source>
        <dbReference type="ARBA" id="ARBA00051243"/>
    </source>
</evidence>
<keyword evidence="9 18" id="KW-1133">Transmembrane helix</keyword>
<dbReference type="eggNOG" id="KOG0200">
    <property type="taxonomic scope" value="Eukaryota"/>
</dbReference>
<keyword evidence="13" id="KW-0675">Receptor</keyword>
<dbReference type="InterPro" id="IPR007110">
    <property type="entry name" value="Ig-like_dom"/>
</dbReference>
<evidence type="ECO:0000256" key="8">
    <source>
        <dbReference type="ARBA" id="ARBA00022840"/>
    </source>
</evidence>
<keyword evidence="16" id="KW-0106">Calcium</keyword>
<evidence type="ECO:0000256" key="10">
    <source>
        <dbReference type="ARBA" id="ARBA00023136"/>
    </source>
</evidence>
<dbReference type="InterPro" id="IPR050122">
    <property type="entry name" value="RTK"/>
</dbReference>
<dbReference type="CDD" id="cd00192">
    <property type="entry name" value="PTKc"/>
    <property type="match status" value="1"/>
</dbReference>
<evidence type="ECO:0000259" key="22">
    <source>
        <dbReference type="PROSITE" id="PS50835"/>
    </source>
</evidence>
<evidence type="ECO:0000256" key="17">
    <source>
        <dbReference type="PROSITE-ProRule" id="PRU10141"/>
    </source>
</evidence>
<dbReference type="GO" id="GO:0005524">
    <property type="term" value="F:ATP binding"/>
    <property type="evidence" value="ECO:0007669"/>
    <property type="project" value="UniProtKB-UniRule"/>
</dbReference>
<organism>
    <name type="scientific">Branchiostoma floridae</name>
    <name type="common">Florida lancelet</name>
    <name type="synonym">Amphioxus</name>
    <dbReference type="NCBI Taxonomy" id="7739"/>
    <lineage>
        <taxon>Eukaryota</taxon>
        <taxon>Metazoa</taxon>
        <taxon>Chordata</taxon>
        <taxon>Cephalochordata</taxon>
        <taxon>Leptocardii</taxon>
        <taxon>Amphioxiformes</taxon>
        <taxon>Branchiostomatidae</taxon>
        <taxon>Branchiostoma</taxon>
    </lineage>
</organism>
<dbReference type="FunFam" id="2.60.40.60:FF:000550">
    <property type="entry name" value="Uncharacterized protein"/>
    <property type="match status" value="1"/>
</dbReference>
<protein>
    <recommendedName>
        <fullName evidence="2">receptor protein-tyrosine kinase</fullName>
        <ecNumber evidence="2">2.7.10.1</ecNumber>
    </recommendedName>
</protein>
<feature type="domain" description="Protein kinase" evidence="20">
    <location>
        <begin position="604"/>
        <end position="889"/>
    </location>
</feature>
<dbReference type="FunFam" id="2.60.40.10:FF:001720">
    <property type="entry name" value="Receptor protein-tyrosine kinase"/>
    <property type="match status" value="1"/>
</dbReference>
<keyword evidence="12" id="KW-1015">Disulfide bond</keyword>
<dbReference type="InterPro" id="IPR036179">
    <property type="entry name" value="Ig-like_dom_sf"/>
</dbReference>
<keyword evidence="14" id="KW-0325">Glycoprotein</keyword>
<evidence type="ECO:0000256" key="4">
    <source>
        <dbReference type="ARBA" id="ARBA00022553"/>
    </source>
</evidence>
<feature type="transmembrane region" description="Helical" evidence="18">
    <location>
        <begin position="541"/>
        <end position="561"/>
    </location>
</feature>
<dbReference type="GO" id="GO:0004714">
    <property type="term" value="F:transmembrane receptor protein tyrosine kinase activity"/>
    <property type="evidence" value="ECO:0007669"/>
    <property type="project" value="UniProtKB-EC"/>
</dbReference>
<dbReference type="InterPro" id="IPR000719">
    <property type="entry name" value="Prot_kinase_dom"/>
</dbReference>
<dbReference type="SMART" id="SM00219">
    <property type="entry name" value="TyrKc"/>
    <property type="match status" value="1"/>
</dbReference>
<dbReference type="PROSITE" id="PS00022">
    <property type="entry name" value="EGF_1"/>
    <property type="match status" value="1"/>
</dbReference>
<evidence type="ECO:0000256" key="1">
    <source>
        <dbReference type="ARBA" id="ARBA00004479"/>
    </source>
</evidence>
<feature type="binding site" evidence="17">
    <location>
        <position position="636"/>
    </location>
    <ligand>
        <name>ATP</name>
        <dbReference type="ChEBI" id="CHEBI:30616"/>
    </ligand>
</feature>
<dbReference type="PROSITE" id="PS01186">
    <property type="entry name" value="EGF_2"/>
    <property type="match status" value="1"/>
</dbReference>
<dbReference type="SMART" id="SM00181">
    <property type="entry name" value="EGF"/>
    <property type="match status" value="3"/>
</dbReference>
<dbReference type="FunFam" id="2.170.300.10:FF:000041">
    <property type="entry name" value="Tyrosine protein kinase receptor tie-1, putative"/>
    <property type="match status" value="1"/>
</dbReference>
<dbReference type="InParanoid" id="C3YYT7"/>
<evidence type="ECO:0000256" key="2">
    <source>
        <dbReference type="ARBA" id="ARBA00011902"/>
    </source>
</evidence>
<dbReference type="PANTHER" id="PTHR24416">
    <property type="entry name" value="TYROSINE-PROTEIN KINASE RECEPTOR"/>
    <property type="match status" value="1"/>
</dbReference>
<name>C3YYT7_BRAFL</name>
<dbReference type="Pfam" id="PF07714">
    <property type="entry name" value="PK_Tyr_Ser-Thr"/>
    <property type="match status" value="1"/>
</dbReference>
<gene>
    <name evidence="23" type="ORF">BRAFLDRAFT_83237</name>
</gene>
<dbReference type="CDD" id="cd11304">
    <property type="entry name" value="Cadherin_repeat"/>
    <property type="match status" value="1"/>
</dbReference>
<keyword evidence="11" id="KW-0829">Tyrosine-protein kinase</keyword>
<dbReference type="InterPro" id="IPR020635">
    <property type="entry name" value="Tyr_kinase_cat_dom"/>
</dbReference>
<evidence type="ECO:0000256" key="6">
    <source>
        <dbReference type="ARBA" id="ARBA00022729"/>
    </source>
</evidence>
<evidence type="ECO:0000256" key="18">
    <source>
        <dbReference type="SAM" id="Phobius"/>
    </source>
</evidence>
<keyword evidence="5 18" id="KW-0812">Transmembrane</keyword>
<dbReference type="PROSITE" id="PS50011">
    <property type="entry name" value="PROTEIN_KINASE_DOM"/>
    <property type="match status" value="1"/>
</dbReference>
<keyword evidence="4" id="KW-0597">Phosphoprotein</keyword>
<evidence type="ECO:0000256" key="12">
    <source>
        <dbReference type="ARBA" id="ARBA00023157"/>
    </source>
</evidence>
<keyword evidence="3" id="KW-0245">EGF-like domain</keyword>
<dbReference type="SUPFAM" id="SSF56112">
    <property type="entry name" value="Protein kinase-like (PK-like)"/>
    <property type="match status" value="1"/>
</dbReference>